<comment type="function">
    <text evidence="18">Catalyzes the hydrolysis of acyl-CoAs into free fatty acids and coenzyme A (CoASH), regulating their respective intracellular levels. Has acyl-CoA thioesterase activity towards medium (C12) and long-chain (C18) fatty acyl-CoA substrates. Can also hydrolyze 3-hydroxyphenylacetyl-CoA and 3,4-dihydroxyphenylacetyl-CoA (in vitro). May play a role in controlling adaptive thermogenesis.</text>
</comment>
<reference evidence="26" key="1">
    <citation type="submission" date="2024-02" db="UniProtKB">
        <authorList>
            <consortium name="WormBaseParasite"/>
        </authorList>
    </citation>
    <scope>IDENTIFICATION</scope>
</reference>
<comment type="catalytic activity">
    <reaction evidence="17">
        <text>a fatty acyl-CoA + H2O = a fatty acid + CoA + H(+)</text>
        <dbReference type="Rhea" id="RHEA:16781"/>
        <dbReference type="ChEBI" id="CHEBI:15377"/>
        <dbReference type="ChEBI" id="CHEBI:15378"/>
        <dbReference type="ChEBI" id="CHEBI:28868"/>
        <dbReference type="ChEBI" id="CHEBI:57287"/>
        <dbReference type="ChEBI" id="CHEBI:77636"/>
    </reaction>
    <physiologicalReaction direction="left-to-right" evidence="17">
        <dbReference type="Rhea" id="RHEA:16782"/>
    </physiologicalReaction>
</comment>
<name>A0AAF3FK56_9BILA</name>
<dbReference type="GO" id="GO:0006629">
    <property type="term" value="P:lipid metabolic process"/>
    <property type="evidence" value="ECO:0007669"/>
    <property type="project" value="UniProtKB-KW"/>
</dbReference>
<dbReference type="Proteomes" id="UP000887575">
    <property type="component" value="Unassembled WGS sequence"/>
</dbReference>
<evidence type="ECO:0000256" key="19">
    <source>
        <dbReference type="ARBA" id="ARBA00064709"/>
    </source>
</evidence>
<evidence type="ECO:0000256" key="21">
    <source>
        <dbReference type="ARBA" id="ARBA00075657"/>
    </source>
</evidence>
<keyword evidence="7" id="KW-0378">Hydrolase</keyword>
<keyword evidence="25" id="KW-1185">Reference proteome</keyword>
<dbReference type="Pfam" id="PF03061">
    <property type="entry name" value="4HBT"/>
    <property type="match status" value="1"/>
</dbReference>
<dbReference type="GO" id="GO:0005739">
    <property type="term" value="C:mitochondrion"/>
    <property type="evidence" value="ECO:0007669"/>
    <property type="project" value="UniProtKB-SubCell"/>
</dbReference>
<evidence type="ECO:0000256" key="16">
    <source>
        <dbReference type="ARBA" id="ARBA00050199"/>
    </source>
</evidence>
<evidence type="ECO:0000256" key="15">
    <source>
        <dbReference type="ARBA" id="ARBA00048074"/>
    </source>
</evidence>
<dbReference type="AlphaFoldDB" id="A0AAF3FK56"/>
<evidence type="ECO:0000259" key="24">
    <source>
        <dbReference type="Pfam" id="PF03061"/>
    </source>
</evidence>
<evidence type="ECO:0000256" key="13">
    <source>
        <dbReference type="ARBA" id="ARBA00047588"/>
    </source>
</evidence>
<dbReference type="GO" id="GO:0047617">
    <property type="term" value="F:fatty acyl-CoA hydrolase activity"/>
    <property type="evidence" value="ECO:0007669"/>
    <property type="project" value="InterPro"/>
</dbReference>
<proteinExistence type="inferred from homology"/>
<comment type="catalytic activity">
    <reaction evidence="13">
        <text>octanoyl-CoA + H2O = octanoate + CoA + H(+)</text>
        <dbReference type="Rhea" id="RHEA:30143"/>
        <dbReference type="ChEBI" id="CHEBI:15377"/>
        <dbReference type="ChEBI" id="CHEBI:15378"/>
        <dbReference type="ChEBI" id="CHEBI:25646"/>
        <dbReference type="ChEBI" id="CHEBI:57287"/>
        <dbReference type="ChEBI" id="CHEBI:57386"/>
    </reaction>
    <physiologicalReaction direction="left-to-right" evidence="13">
        <dbReference type="Rhea" id="RHEA:30144"/>
    </physiologicalReaction>
</comment>
<evidence type="ECO:0000313" key="26">
    <source>
        <dbReference type="WBParaSite" id="MBELARI_LOCUS6103"/>
    </source>
</evidence>
<keyword evidence="6" id="KW-0963">Cytoplasm</keyword>
<evidence type="ECO:0000256" key="17">
    <source>
        <dbReference type="ARBA" id="ARBA00052976"/>
    </source>
</evidence>
<dbReference type="InterPro" id="IPR006683">
    <property type="entry name" value="Thioestr_dom"/>
</dbReference>
<keyword evidence="9" id="KW-0443">Lipid metabolism</keyword>
<dbReference type="NCBIfam" id="TIGR00369">
    <property type="entry name" value="unchar_dom_1"/>
    <property type="match status" value="1"/>
</dbReference>
<evidence type="ECO:0000256" key="7">
    <source>
        <dbReference type="ARBA" id="ARBA00022801"/>
    </source>
</evidence>
<evidence type="ECO:0000256" key="3">
    <source>
        <dbReference type="ARBA" id="ARBA00004186"/>
    </source>
</evidence>
<organism evidence="25 26">
    <name type="scientific">Mesorhabditis belari</name>
    <dbReference type="NCBI Taxonomy" id="2138241"/>
    <lineage>
        <taxon>Eukaryota</taxon>
        <taxon>Metazoa</taxon>
        <taxon>Ecdysozoa</taxon>
        <taxon>Nematoda</taxon>
        <taxon>Chromadorea</taxon>
        <taxon>Rhabditida</taxon>
        <taxon>Rhabditina</taxon>
        <taxon>Rhabditomorpha</taxon>
        <taxon>Rhabditoidea</taxon>
        <taxon>Rhabditidae</taxon>
        <taxon>Mesorhabditinae</taxon>
        <taxon>Mesorhabditis</taxon>
    </lineage>
</organism>
<evidence type="ECO:0000256" key="8">
    <source>
        <dbReference type="ARBA" id="ARBA00022990"/>
    </source>
</evidence>
<keyword evidence="10" id="KW-0496">Mitochondrion</keyword>
<evidence type="ECO:0000256" key="1">
    <source>
        <dbReference type="ARBA" id="ARBA00004123"/>
    </source>
</evidence>
<comment type="subcellular location">
    <subcellularLocation>
        <location evidence="3">Cytoplasm</location>
        <location evidence="3">Cytoskeleton</location>
        <location evidence="3">Spindle</location>
    </subcellularLocation>
    <subcellularLocation>
        <location evidence="4">Cytoplasm</location>
        <location evidence="4">Cytosol</location>
    </subcellularLocation>
    <subcellularLocation>
        <location evidence="2">Mitochondrion</location>
    </subcellularLocation>
    <subcellularLocation>
        <location evidence="1">Nucleus</location>
    </subcellularLocation>
</comment>
<dbReference type="FunFam" id="3.10.129.10:FF:000021">
    <property type="entry name" value="Acyl-coenzyme A thioesterase 13"/>
    <property type="match status" value="1"/>
</dbReference>
<evidence type="ECO:0000256" key="12">
    <source>
        <dbReference type="ARBA" id="ARBA00023242"/>
    </source>
</evidence>
<evidence type="ECO:0000256" key="10">
    <source>
        <dbReference type="ARBA" id="ARBA00023128"/>
    </source>
</evidence>
<evidence type="ECO:0000256" key="14">
    <source>
        <dbReference type="ARBA" id="ARBA00047969"/>
    </source>
</evidence>
<comment type="catalytic activity">
    <reaction evidence="14">
        <text>decanoyl-CoA + H2O = decanoate + CoA + H(+)</text>
        <dbReference type="Rhea" id="RHEA:40059"/>
        <dbReference type="ChEBI" id="CHEBI:15377"/>
        <dbReference type="ChEBI" id="CHEBI:15378"/>
        <dbReference type="ChEBI" id="CHEBI:27689"/>
        <dbReference type="ChEBI" id="CHEBI:57287"/>
        <dbReference type="ChEBI" id="CHEBI:61430"/>
    </reaction>
    <physiologicalReaction direction="left-to-right" evidence="14">
        <dbReference type="Rhea" id="RHEA:40060"/>
    </physiologicalReaction>
</comment>
<dbReference type="InterPro" id="IPR029069">
    <property type="entry name" value="HotDog_dom_sf"/>
</dbReference>
<comment type="catalytic activity">
    <reaction evidence="16">
        <text>hexanoyl-CoA + H2O = hexanoate + CoA + H(+)</text>
        <dbReference type="Rhea" id="RHEA:40115"/>
        <dbReference type="ChEBI" id="CHEBI:15377"/>
        <dbReference type="ChEBI" id="CHEBI:15378"/>
        <dbReference type="ChEBI" id="CHEBI:17120"/>
        <dbReference type="ChEBI" id="CHEBI:57287"/>
        <dbReference type="ChEBI" id="CHEBI:62620"/>
    </reaction>
    <physiologicalReaction direction="left-to-right" evidence="16">
        <dbReference type="Rhea" id="RHEA:40116"/>
    </physiologicalReaction>
</comment>
<accession>A0AAF3FK56</accession>
<evidence type="ECO:0000256" key="18">
    <source>
        <dbReference type="ARBA" id="ARBA00058205"/>
    </source>
</evidence>
<dbReference type="SUPFAM" id="SSF54637">
    <property type="entry name" value="Thioesterase/thiol ester dehydrase-isomerase"/>
    <property type="match status" value="1"/>
</dbReference>
<dbReference type="CDD" id="cd03443">
    <property type="entry name" value="PaaI_thioesterase"/>
    <property type="match status" value="1"/>
</dbReference>
<evidence type="ECO:0000256" key="20">
    <source>
        <dbReference type="ARBA" id="ARBA00067273"/>
    </source>
</evidence>
<evidence type="ECO:0000256" key="22">
    <source>
        <dbReference type="ARBA" id="ARBA00081533"/>
    </source>
</evidence>
<sequence length="148" mass="15831">MSSKKAFDVLSKLFKGYQGNESFQRVAAACRVVTAEPTGKVRVEFDVAKEMTNPFGTLHGGYTATLIDIVTTTALIAAERPPGVSVDLHISYLSAAKIGETVVMDAEVIRAGQSTAFTKASLFIKGTDKLIATGLHTKALPRVKSEKK</sequence>
<feature type="domain" description="Thioesterase" evidence="24">
    <location>
        <begin position="55"/>
        <end position="128"/>
    </location>
</feature>
<evidence type="ECO:0000256" key="5">
    <source>
        <dbReference type="ARBA" id="ARBA00008324"/>
    </source>
</evidence>
<comment type="similarity">
    <text evidence="5">Belongs to the thioesterase PaaI family.</text>
</comment>
<keyword evidence="11" id="KW-0206">Cytoskeleton</keyword>
<dbReference type="GO" id="GO:0005819">
    <property type="term" value="C:spindle"/>
    <property type="evidence" value="ECO:0007669"/>
    <property type="project" value="UniProtKB-SubCell"/>
</dbReference>
<protein>
    <recommendedName>
        <fullName evidence="20">Acyl-coenzyme A thioesterase 13</fullName>
    </recommendedName>
    <alternativeName>
        <fullName evidence="22">Hotdog-fold thioesterase superfamily member 2</fullName>
    </alternativeName>
    <alternativeName>
        <fullName evidence="21">Palmitoyl-CoA hydrolase</fullName>
    </alternativeName>
    <alternativeName>
        <fullName evidence="23">Thioesterase superfamily member 2</fullName>
    </alternativeName>
</protein>
<evidence type="ECO:0000256" key="4">
    <source>
        <dbReference type="ARBA" id="ARBA00004514"/>
    </source>
</evidence>
<dbReference type="InterPro" id="IPR003736">
    <property type="entry name" value="PAAI_dom"/>
</dbReference>
<evidence type="ECO:0000256" key="6">
    <source>
        <dbReference type="ARBA" id="ARBA00022490"/>
    </source>
</evidence>
<evidence type="ECO:0000256" key="2">
    <source>
        <dbReference type="ARBA" id="ARBA00004173"/>
    </source>
</evidence>
<comment type="catalytic activity">
    <reaction evidence="15">
        <text>dodecanoyl-CoA + H2O = dodecanoate + CoA + H(+)</text>
        <dbReference type="Rhea" id="RHEA:30135"/>
        <dbReference type="ChEBI" id="CHEBI:15377"/>
        <dbReference type="ChEBI" id="CHEBI:15378"/>
        <dbReference type="ChEBI" id="CHEBI:18262"/>
        <dbReference type="ChEBI" id="CHEBI:57287"/>
        <dbReference type="ChEBI" id="CHEBI:57375"/>
    </reaction>
    <physiologicalReaction direction="left-to-right" evidence="15">
        <dbReference type="Rhea" id="RHEA:30136"/>
    </physiologicalReaction>
</comment>
<dbReference type="PANTHER" id="PTHR21660">
    <property type="entry name" value="THIOESTERASE SUPERFAMILY MEMBER-RELATED"/>
    <property type="match status" value="1"/>
</dbReference>
<evidence type="ECO:0000256" key="23">
    <source>
        <dbReference type="ARBA" id="ARBA00083956"/>
    </source>
</evidence>
<dbReference type="GO" id="GO:0005634">
    <property type="term" value="C:nucleus"/>
    <property type="evidence" value="ECO:0007669"/>
    <property type="project" value="UniProtKB-SubCell"/>
</dbReference>
<evidence type="ECO:0000256" key="9">
    <source>
        <dbReference type="ARBA" id="ARBA00023098"/>
    </source>
</evidence>
<keyword evidence="12" id="KW-0539">Nucleus</keyword>
<evidence type="ECO:0000313" key="25">
    <source>
        <dbReference type="Proteomes" id="UP000887575"/>
    </source>
</evidence>
<evidence type="ECO:0000256" key="11">
    <source>
        <dbReference type="ARBA" id="ARBA00023212"/>
    </source>
</evidence>
<dbReference type="PANTHER" id="PTHR21660:SF59">
    <property type="entry name" value="THIOESTERASE DOMAIN-CONTAINING PROTEIN"/>
    <property type="match status" value="1"/>
</dbReference>
<dbReference type="WBParaSite" id="MBELARI_LOCUS6103">
    <property type="protein sequence ID" value="MBELARI_LOCUS6103"/>
    <property type="gene ID" value="MBELARI_LOCUS6103"/>
</dbReference>
<dbReference type="GO" id="GO:0005829">
    <property type="term" value="C:cytosol"/>
    <property type="evidence" value="ECO:0007669"/>
    <property type="project" value="UniProtKB-SubCell"/>
</dbReference>
<dbReference type="Gene3D" id="3.10.129.10">
    <property type="entry name" value="Hotdog Thioesterase"/>
    <property type="match status" value="1"/>
</dbReference>
<comment type="subunit">
    <text evidence="19">Homotetramer. Interacts with PCTP.</text>
</comment>
<dbReference type="InterPro" id="IPR039298">
    <property type="entry name" value="ACOT13"/>
</dbReference>
<keyword evidence="8" id="KW-0007">Acetylation</keyword>